<dbReference type="PANTHER" id="PTHR22953">
    <property type="entry name" value="ACID PHOSPHATASE RELATED"/>
    <property type="match status" value="1"/>
</dbReference>
<reference evidence="4" key="1">
    <citation type="submission" date="2021-01" db="EMBL/GenBank/DDBJ databases">
        <title>Whole genome shotgun sequence of Actinoplanes ferrugineus NBRC 15555.</title>
        <authorList>
            <person name="Komaki H."/>
            <person name="Tamura T."/>
        </authorList>
    </citation>
    <scope>NUCLEOTIDE SEQUENCE</scope>
    <source>
        <strain evidence="4">NBRC 15555</strain>
    </source>
</reference>
<evidence type="ECO:0000313" key="5">
    <source>
        <dbReference type="Proteomes" id="UP000598174"/>
    </source>
</evidence>
<dbReference type="InterPro" id="IPR008963">
    <property type="entry name" value="Purple_acid_Pase-like_N"/>
</dbReference>
<name>A0A919J1Y6_9ACTN</name>
<dbReference type="Proteomes" id="UP000598174">
    <property type="component" value="Unassembled WGS sequence"/>
</dbReference>
<feature type="domain" description="Purple acid phosphatase N-terminal" evidence="3">
    <location>
        <begin position="83"/>
        <end position="171"/>
    </location>
</feature>
<comment type="caution">
    <text evidence="4">The sequence shown here is derived from an EMBL/GenBank/DDBJ whole genome shotgun (WGS) entry which is preliminary data.</text>
</comment>
<dbReference type="InterPro" id="IPR029052">
    <property type="entry name" value="Metallo-depent_PP-like"/>
</dbReference>
<dbReference type="PANTHER" id="PTHR22953:SF153">
    <property type="entry name" value="PURPLE ACID PHOSPHATASE"/>
    <property type="match status" value="1"/>
</dbReference>
<accession>A0A919J1Y6</accession>
<dbReference type="InterPro" id="IPR015914">
    <property type="entry name" value="PAPs_N"/>
</dbReference>
<dbReference type="Pfam" id="PF16656">
    <property type="entry name" value="Pur_ac_phosph_N"/>
    <property type="match status" value="1"/>
</dbReference>
<evidence type="ECO:0000313" key="4">
    <source>
        <dbReference type="EMBL" id="GIE12443.1"/>
    </source>
</evidence>
<protein>
    <recommendedName>
        <fullName evidence="6">Phosphoesterase</fullName>
    </recommendedName>
</protein>
<sequence length="541" mass="59700">MTHFYPLWLLRYWIMRSGDLPRMGVPDDLAVRLSLPEQHEYLTRSLRRRTLFGAAAGGAVAVKMRSPAFARQGDFHPGRLIVPFGRHLAWGANPRTQMRIGWQVPDKVRHPYVRVGDSPAGLGDKIPAEIRPLHTEVKDVIAATDQFYVHAAIDGLEPGRTYFYVVGHHGFEPTDLAEFGRIDTFTTAPTRTRVAEPFTFTAFGDQGVSPQALHNDSRIAAQKPVFHLHAGDLCYADASGKGELDDLYNPTRWDQFLAQNEPIAATVPWMATLGNHDMEAIYSPHGYGGQLARWEFPGNGPAKAVGSYSFVYGNVGVVALDANDISFEITVNRGYTHGAQTAWLDERLKWLRAQPDVDFVVVFFHYCAYSTTVSHASDGAVRNMWVPLFDKYGVDLVINGHNHIYERADTMKAGRSTRTPIGATVHPGTDGTTYVTAGAGGRGLYEFSAPDTYAGHERGIDAVKSFVWNADGDRVDEIVPWSRVRYTGYSFLAVDVRPAHAGRTATMTLRAVTEKGAEIDRLVLARTAGDGSRLHLSDDAG</sequence>
<dbReference type="GO" id="GO:0046872">
    <property type="term" value="F:metal ion binding"/>
    <property type="evidence" value="ECO:0007669"/>
    <property type="project" value="InterPro"/>
</dbReference>
<dbReference type="GO" id="GO:0003993">
    <property type="term" value="F:acid phosphatase activity"/>
    <property type="evidence" value="ECO:0007669"/>
    <property type="project" value="InterPro"/>
</dbReference>
<dbReference type="EMBL" id="BOMM01000039">
    <property type="protein sequence ID" value="GIE12443.1"/>
    <property type="molecule type" value="Genomic_DNA"/>
</dbReference>
<gene>
    <name evidence="4" type="ORF">Afe05nite_42830</name>
</gene>
<dbReference type="Gene3D" id="3.60.21.10">
    <property type="match status" value="1"/>
</dbReference>
<dbReference type="InterPro" id="IPR004843">
    <property type="entry name" value="Calcineurin-like_PHP"/>
</dbReference>
<dbReference type="Gene3D" id="2.60.40.380">
    <property type="entry name" value="Purple acid phosphatase-like, N-terminal"/>
    <property type="match status" value="1"/>
</dbReference>
<dbReference type="SUPFAM" id="SSF56300">
    <property type="entry name" value="Metallo-dependent phosphatases"/>
    <property type="match status" value="1"/>
</dbReference>
<keyword evidence="5" id="KW-1185">Reference proteome</keyword>
<evidence type="ECO:0000256" key="1">
    <source>
        <dbReference type="ARBA" id="ARBA00022729"/>
    </source>
</evidence>
<dbReference type="Pfam" id="PF00149">
    <property type="entry name" value="Metallophos"/>
    <property type="match status" value="1"/>
</dbReference>
<dbReference type="InterPro" id="IPR039331">
    <property type="entry name" value="PAPs-like"/>
</dbReference>
<proteinExistence type="predicted"/>
<evidence type="ECO:0008006" key="6">
    <source>
        <dbReference type="Google" id="ProtNLM"/>
    </source>
</evidence>
<keyword evidence="1" id="KW-0732">Signal</keyword>
<evidence type="ECO:0000259" key="2">
    <source>
        <dbReference type="Pfam" id="PF00149"/>
    </source>
</evidence>
<dbReference type="AlphaFoldDB" id="A0A919J1Y6"/>
<organism evidence="4 5">
    <name type="scientific">Paractinoplanes ferrugineus</name>
    <dbReference type="NCBI Taxonomy" id="113564"/>
    <lineage>
        <taxon>Bacteria</taxon>
        <taxon>Bacillati</taxon>
        <taxon>Actinomycetota</taxon>
        <taxon>Actinomycetes</taxon>
        <taxon>Micromonosporales</taxon>
        <taxon>Micromonosporaceae</taxon>
        <taxon>Paractinoplanes</taxon>
    </lineage>
</organism>
<evidence type="ECO:0000259" key="3">
    <source>
        <dbReference type="Pfam" id="PF16656"/>
    </source>
</evidence>
<feature type="domain" description="Calcineurin-like phosphoesterase" evidence="2">
    <location>
        <begin position="220"/>
        <end position="405"/>
    </location>
</feature>
<dbReference type="SUPFAM" id="SSF49363">
    <property type="entry name" value="Purple acid phosphatase, N-terminal domain"/>
    <property type="match status" value="1"/>
</dbReference>